<organism evidence="2 3">
    <name type="scientific">Rhodoglobus vestalii</name>
    <dbReference type="NCBI Taxonomy" id="193384"/>
    <lineage>
        <taxon>Bacteria</taxon>
        <taxon>Bacillati</taxon>
        <taxon>Actinomycetota</taxon>
        <taxon>Actinomycetes</taxon>
        <taxon>Micrococcales</taxon>
        <taxon>Microbacteriaceae</taxon>
        <taxon>Rhodoglobus</taxon>
    </lineage>
</organism>
<protein>
    <submittedName>
        <fullName evidence="2">Uncharacterized protein</fullName>
    </submittedName>
</protein>
<name>A0A8H2KAI6_9MICO</name>
<reference evidence="2 3" key="1">
    <citation type="submission" date="2019-06" db="EMBL/GenBank/DDBJ databases">
        <title>Sequencing the genomes of 1000 actinobacteria strains.</title>
        <authorList>
            <person name="Klenk H.-P."/>
        </authorList>
    </citation>
    <scope>NUCLEOTIDE SEQUENCE [LARGE SCALE GENOMIC DNA]</scope>
    <source>
        <strain evidence="2 3">DSM 21947</strain>
    </source>
</reference>
<feature type="region of interest" description="Disordered" evidence="1">
    <location>
        <begin position="57"/>
        <end position="82"/>
    </location>
</feature>
<accession>A0A8H2KAI6</accession>
<evidence type="ECO:0000313" key="2">
    <source>
        <dbReference type="EMBL" id="TQO20666.1"/>
    </source>
</evidence>
<comment type="caution">
    <text evidence="2">The sequence shown here is derived from an EMBL/GenBank/DDBJ whole genome shotgun (WGS) entry which is preliminary data.</text>
</comment>
<evidence type="ECO:0000313" key="3">
    <source>
        <dbReference type="Proteomes" id="UP000316560"/>
    </source>
</evidence>
<evidence type="ECO:0000256" key="1">
    <source>
        <dbReference type="SAM" id="MobiDB-lite"/>
    </source>
</evidence>
<proteinExistence type="predicted"/>
<gene>
    <name evidence="2" type="ORF">FB472_2311</name>
</gene>
<keyword evidence="3" id="KW-1185">Reference proteome</keyword>
<dbReference type="AlphaFoldDB" id="A0A8H2KAI6"/>
<dbReference type="EMBL" id="VFRA01000001">
    <property type="protein sequence ID" value="TQO20666.1"/>
    <property type="molecule type" value="Genomic_DNA"/>
</dbReference>
<dbReference type="Proteomes" id="UP000316560">
    <property type="component" value="Unassembled WGS sequence"/>
</dbReference>
<sequence length="82" mass="8974">MEARSVVEPASTCRDVGSNKFRSAACSRAGVFVRVLKPVFVFGHEGNEGVAALHKLDEAGPEMKPRRPPPRESDRPVTEVWA</sequence>